<proteinExistence type="predicted"/>
<reference evidence="2" key="1">
    <citation type="submission" date="2018-06" db="EMBL/GenBank/DDBJ databases">
        <authorList>
            <person name="Zhirakovskaya E."/>
        </authorList>
    </citation>
    <scope>NUCLEOTIDE SEQUENCE</scope>
</reference>
<protein>
    <recommendedName>
        <fullName evidence="1">AAA domain-containing protein</fullName>
    </recommendedName>
</protein>
<dbReference type="EMBL" id="UOEL01000109">
    <property type="protein sequence ID" value="VAW13802.1"/>
    <property type="molecule type" value="Genomic_DNA"/>
</dbReference>
<gene>
    <name evidence="2" type="ORF">MNBD_BACTEROID03-2583</name>
</gene>
<feature type="domain" description="AAA" evidence="1">
    <location>
        <begin position="17"/>
        <end position="106"/>
    </location>
</feature>
<accession>A0A3B0TH53</accession>
<dbReference type="Gene3D" id="3.40.50.300">
    <property type="entry name" value="P-loop containing nucleotide triphosphate hydrolases"/>
    <property type="match status" value="1"/>
</dbReference>
<dbReference type="AlphaFoldDB" id="A0A3B0TH53"/>
<dbReference type="InterPro" id="IPR041682">
    <property type="entry name" value="AAA_14"/>
</dbReference>
<evidence type="ECO:0000313" key="2">
    <source>
        <dbReference type="EMBL" id="VAW13802.1"/>
    </source>
</evidence>
<dbReference type="PANTHER" id="PTHR43566">
    <property type="entry name" value="CONSERVED PROTEIN"/>
    <property type="match status" value="1"/>
</dbReference>
<feature type="non-terminal residue" evidence="2">
    <location>
        <position position="106"/>
    </location>
</feature>
<sequence>MLSRELSTKIQELRKKFPILTLTGPRQTGKTTLLKSIYTDLPYVSLEDIDNKRNAQNDPRGFLANYPSGAVIDEIQNVPDLFSYLQGVVDNKDIHFAISGSQNFQL</sequence>
<organism evidence="2">
    <name type="scientific">hydrothermal vent metagenome</name>
    <dbReference type="NCBI Taxonomy" id="652676"/>
    <lineage>
        <taxon>unclassified sequences</taxon>
        <taxon>metagenomes</taxon>
        <taxon>ecological metagenomes</taxon>
    </lineage>
</organism>
<dbReference type="InterPro" id="IPR027417">
    <property type="entry name" value="P-loop_NTPase"/>
</dbReference>
<dbReference type="Pfam" id="PF13173">
    <property type="entry name" value="AAA_14"/>
    <property type="match status" value="1"/>
</dbReference>
<dbReference type="PANTHER" id="PTHR43566:SF2">
    <property type="entry name" value="DUF4143 DOMAIN-CONTAINING PROTEIN"/>
    <property type="match status" value="1"/>
</dbReference>
<evidence type="ECO:0000259" key="1">
    <source>
        <dbReference type="Pfam" id="PF13173"/>
    </source>
</evidence>
<dbReference type="SUPFAM" id="SSF52540">
    <property type="entry name" value="P-loop containing nucleoside triphosphate hydrolases"/>
    <property type="match status" value="1"/>
</dbReference>
<name>A0A3B0TH53_9ZZZZ</name>